<dbReference type="Gene3D" id="3.30.70.1290">
    <property type="entry name" value="Transposase IS200-like"/>
    <property type="match status" value="1"/>
</dbReference>
<evidence type="ECO:0000313" key="3">
    <source>
        <dbReference type="Proteomes" id="UP000176996"/>
    </source>
</evidence>
<reference evidence="2 3" key="1">
    <citation type="journal article" date="2016" name="Nat. Commun.">
        <title>Thousands of microbial genomes shed light on interconnected biogeochemical processes in an aquifer system.</title>
        <authorList>
            <person name="Anantharaman K."/>
            <person name="Brown C.T."/>
            <person name="Hug L.A."/>
            <person name="Sharon I."/>
            <person name="Castelle C.J."/>
            <person name="Probst A.J."/>
            <person name="Thomas B.C."/>
            <person name="Singh A."/>
            <person name="Wilkins M.J."/>
            <person name="Karaoz U."/>
            <person name="Brodie E.L."/>
            <person name="Williams K.H."/>
            <person name="Hubbard S.S."/>
            <person name="Banfield J.F."/>
        </authorList>
    </citation>
    <scope>NUCLEOTIDE SEQUENCE [LARGE SCALE GENOMIC DNA]</scope>
</reference>
<dbReference type="Proteomes" id="UP000176996">
    <property type="component" value="Unassembled WGS sequence"/>
</dbReference>
<dbReference type="InterPro" id="IPR036515">
    <property type="entry name" value="Transposase_17_sf"/>
</dbReference>
<accession>A0A1F6BZW5</accession>
<dbReference type="InterPro" id="IPR002686">
    <property type="entry name" value="Transposase_17"/>
</dbReference>
<comment type="caution">
    <text evidence="2">The sequence shown here is derived from an EMBL/GenBank/DDBJ whole genome shotgun (WGS) entry which is preliminary data.</text>
</comment>
<dbReference type="STRING" id="1798471.A3A21_03455"/>
<sequence>MKRPKFANNNLYHVYNRGVEKRKIFLDKGDHFRMVHNLFEFNDIALAENIYYKSYELRSHNFKEDNRERKPLVKIHAFCLMPNHFHLLLEQIEDNGVSEFMKKIGIGYAMYFNLKNERSGTLFQGRFKAVHVKDDSHLIHLPYYIHLNPLDMIEPNWRNKEIQNHKKTVEFLNSYRWSSYLDYAGKKNFPLVIETNFLEEIIGKGSEYEKKVFDWLKERGASSLEKSALLE</sequence>
<organism evidence="2 3">
    <name type="scientific">Candidatus Jorgensenbacteria bacterium RIFCSPLOWO2_01_FULL_45_25b</name>
    <dbReference type="NCBI Taxonomy" id="1798471"/>
    <lineage>
        <taxon>Bacteria</taxon>
        <taxon>Candidatus Joergenseniibacteriota</taxon>
    </lineage>
</organism>
<dbReference type="SUPFAM" id="SSF143422">
    <property type="entry name" value="Transposase IS200-like"/>
    <property type="match status" value="1"/>
</dbReference>
<dbReference type="PANTHER" id="PTHR34322">
    <property type="entry name" value="TRANSPOSASE, Y1_TNP DOMAIN-CONTAINING"/>
    <property type="match status" value="1"/>
</dbReference>
<protein>
    <recommendedName>
        <fullName evidence="1">Transposase IS200-like domain-containing protein</fullName>
    </recommendedName>
</protein>
<evidence type="ECO:0000259" key="1">
    <source>
        <dbReference type="SMART" id="SM01321"/>
    </source>
</evidence>
<dbReference type="GO" id="GO:0004803">
    <property type="term" value="F:transposase activity"/>
    <property type="evidence" value="ECO:0007669"/>
    <property type="project" value="InterPro"/>
</dbReference>
<gene>
    <name evidence="2" type="ORF">A3A21_03455</name>
</gene>
<dbReference type="Pfam" id="PF01797">
    <property type="entry name" value="Y1_Tnp"/>
    <property type="match status" value="1"/>
</dbReference>
<dbReference type="GO" id="GO:0006313">
    <property type="term" value="P:DNA transposition"/>
    <property type="evidence" value="ECO:0007669"/>
    <property type="project" value="InterPro"/>
</dbReference>
<evidence type="ECO:0000313" key="2">
    <source>
        <dbReference type="EMBL" id="OGG42057.1"/>
    </source>
</evidence>
<dbReference type="EMBL" id="MFKK01000008">
    <property type="protein sequence ID" value="OGG42057.1"/>
    <property type="molecule type" value="Genomic_DNA"/>
</dbReference>
<proteinExistence type="predicted"/>
<feature type="domain" description="Transposase IS200-like" evidence="1">
    <location>
        <begin position="7"/>
        <end position="148"/>
    </location>
</feature>
<dbReference type="GO" id="GO:0003677">
    <property type="term" value="F:DNA binding"/>
    <property type="evidence" value="ECO:0007669"/>
    <property type="project" value="InterPro"/>
</dbReference>
<name>A0A1F6BZW5_9BACT</name>
<dbReference type="SMART" id="SM01321">
    <property type="entry name" value="Y1_Tnp"/>
    <property type="match status" value="1"/>
</dbReference>
<dbReference type="PANTHER" id="PTHR34322:SF2">
    <property type="entry name" value="TRANSPOSASE IS200-LIKE DOMAIN-CONTAINING PROTEIN"/>
    <property type="match status" value="1"/>
</dbReference>
<dbReference type="AlphaFoldDB" id="A0A1F6BZW5"/>